<dbReference type="AlphaFoldDB" id="A0AAG5CZR7"/>
<keyword evidence="3" id="KW-1185">Reference proteome</keyword>
<proteinExistence type="predicted"/>
<sequence length="426" mass="48409">MATPKAAPKLSDISVKFTEDTLDEIVRSAGGKRCTGWKIHDFDLTKGDAYLSEVYRIQLTGEPTEAGAEPLVVNAFVKSIPKNVGRRNTFRSADFFRNEINFYNVVLKELYSFQEKRQPKNPYQDIGRCYVAYSDGVNDFIAMEDLGQFGFGTASRAQGIGMKECLQCLRSLGRFHALSLALKHQQPETFRTIVDTVQETYYSASLESWYRNFMQRLVAISKDALEIESTTNADEFPAEFKAAVLSFLESNIYQTMVDLTHARNQNSLITHGDCWLPNFLLRSDSVRLVDFQMVRYGSPALDIILFVYTCTDRTMRLEGYEQLLTAYYQSCSELLLDLGTDPQAVFPRTELTRELERFGRFGCGIAVESIPLSLLDETEVPDLDKIEGTEALPLEQVMTVRNIKTSAGRRRLLDVFRHAYDCGYLQ</sequence>
<feature type="domain" description="CHK kinase-like" evidence="1">
    <location>
        <begin position="141"/>
        <end position="337"/>
    </location>
</feature>
<dbReference type="InterPro" id="IPR011009">
    <property type="entry name" value="Kinase-like_dom_sf"/>
</dbReference>
<evidence type="ECO:0000259" key="1">
    <source>
        <dbReference type="SMART" id="SM00587"/>
    </source>
</evidence>
<dbReference type="Pfam" id="PF02958">
    <property type="entry name" value="EcKL"/>
    <property type="match status" value="1"/>
</dbReference>
<dbReference type="EnsemblMetazoa" id="ENSAATROPT004063">
    <property type="protein sequence ID" value="ENSAATROPP003898"/>
    <property type="gene ID" value="ENSAATROPG003215"/>
</dbReference>
<evidence type="ECO:0000313" key="3">
    <source>
        <dbReference type="Proteomes" id="UP000075880"/>
    </source>
</evidence>
<dbReference type="SUPFAM" id="SSF56112">
    <property type="entry name" value="Protein kinase-like (PK-like)"/>
    <property type="match status" value="1"/>
</dbReference>
<dbReference type="InterPro" id="IPR015897">
    <property type="entry name" value="CHK_kinase-like"/>
</dbReference>
<evidence type="ECO:0000313" key="2">
    <source>
        <dbReference type="EnsemblMetazoa" id="ENSAATROPP003898"/>
    </source>
</evidence>
<name>A0AAG5CZR7_ANOAO</name>
<dbReference type="Gene3D" id="3.90.1200.10">
    <property type="match status" value="1"/>
</dbReference>
<dbReference type="PANTHER" id="PTHR11012:SF57">
    <property type="entry name" value="LD10016P"/>
    <property type="match status" value="1"/>
</dbReference>
<dbReference type="InterPro" id="IPR004119">
    <property type="entry name" value="EcKL"/>
</dbReference>
<dbReference type="PANTHER" id="PTHR11012">
    <property type="entry name" value="PROTEIN KINASE-LIKE DOMAIN-CONTAINING"/>
    <property type="match status" value="1"/>
</dbReference>
<dbReference type="Proteomes" id="UP000075880">
    <property type="component" value="Unassembled WGS sequence"/>
</dbReference>
<organism evidence="2 3">
    <name type="scientific">Anopheles atroparvus</name>
    <name type="common">European mosquito</name>
    <dbReference type="NCBI Taxonomy" id="41427"/>
    <lineage>
        <taxon>Eukaryota</taxon>
        <taxon>Metazoa</taxon>
        <taxon>Ecdysozoa</taxon>
        <taxon>Arthropoda</taxon>
        <taxon>Hexapoda</taxon>
        <taxon>Insecta</taxon>
        <taxon>Pterygota</taxon>
        <taxon>Neoptera</taxon>
        <taxon>Endopterygota</taxon>
        <taxon>Diptera</taxon>
        <taxon>Nematocera</taxon>
        <taxon>Culicoidea</taxon>
        <taxon>Culicidae</taxon>
        <taxon>Anophelinae</taxon>
        <taxon>Anopheles</taxon>
    </lineage>
</organism>
<reference evidence="2" key="1">
    <citation type="submission" date="2024-04" db="UniProtKB">
        <authorList>
            <consortium name="EnsemblMetazoa"/>
        </authorList>
    </citation>
    <scope>IDENTIFICATION</scope>
    <source>
        <strain evidence="2">EBRO</strain>
    </source>
</reference>
<protein>
    <recommendedName>
        <fullName evidence="1">CHK kinase-like domain-containing protein</fullName>
    </recommendedName>
</protein>
<dbReference type="SMART" id="SM00587">
    <property type="entry name" value="CHK"/>
    <property type="match status" value="1"/>
</dbReference>
<accession>A0AAG5CZR7</accession>